<dbReference type="MEROPS" id="M32.003"/>
<dbReference type="EMBL" id="FN543093">
    <property type="protein sequence ID" value="CBA31053.1"/>
    <property type="molecule type" value="Genomic_DNA"/>
</dbReference>
<comment type="similarity">
    <text evidence="7 8">Belongs to the peptidase M32 family.</text>
</comment>
<evidence type="ECO:0000256" key="3">
    <source>
        <dbReference type="ARBA" id="ARBA00022723"/>
    </source>
</evidence>
<dbReference type="GO" id="GO:0008270">
    <property type="term" value="F:zinc ion binding"/>
    <property type="evidence" value="ECO:0007669"/>
    <property type="project" value="UniProtKB-ARBA"/>
</dbReference>
<feature type="binding site" evidence="9">
    <location>
        <position position="301"/>
    </location>
    <ligand>
        <name>Zn(2+)</name>
        <dbReference type="ChEBI" id="CHEBI:29105"/>
        <note>catalytic</note>
    </ligand>
</feature>
<evidence type="ECO:0000256" key="1">
    <source>
        <dbReference type="ARBA" id="ARBA00022645"/>
    </source>
</evidence>
<dbReference type="SUPFAM" id="SSF55486">
    <property type="entry name" value="Metalloproteases ('zincins'), catalytic domain"/>
    <property type="match status" value="1"/>
</dbReference>
<dbReference type="Gene3D" id="1.10.1370.30">
    <property type="match status" value="1"/>
</dbReference>
<proteinExistence type="inferred from homology"/>
<sequence>MPTTSRGLMENKNYQQLSRTFLRLSRFSHLSAIASWDMFAMMPPGGSRARGEALAELSVLQHQILTDKKMAEWLRGAEQEDLNDLEQANLREMQRHYQQAALLPEALVEAKSLAGSRCEHAWRSQRPANDWDGFSENLKEVVKLSREEAAIRAEAKGCSRYDALLDIFEPDMTSARLDTLFGDLRGWLPDLLARAVEKQERTELTAPQGPFPVAQQRELGLEAMRLLGFDFDGGRLDVSAHPFCGGVPEDVRITTRYDENELFSALFGVIHETGHARYEQNLPREWPGQPVALARSTAIHESQSLFFEMQLGRSRPFLKLLLPQVVSRFGQQPAFEEENYLAWNQRVKPGFIRVDADEVSYPAHVVLRYEIERALIDGDIEVDDIPALWDEKMQQWLGISTTGNYRDGCMQDIHWTDGGFGYFPSYTLGAMYAAQLFHAARQALPNLDASIAAGDLRALFDWLRQSVWQHGSRFTTSQLMINATGDDLNPRYFRDHLTARYL</sequence>
<keyword evidence="3 8" id="KW-0479">Metal-binding</keyword>
<evidence type="ECO:0000256" key="7">
    <source>
        <dbReference type="ARBA" id="ARBA00061580"/>
    </source>
</evidence>
<comment type="catalytic activity">
    <reaction evidence="6 8">
        <text>Release of a C-terminal amino acid with broad specificity, except for -Pro.</text>
        <dbReference type="EC" id="3.4.17.19"/>
    </reaction>
</comment>
<evidence type="ECO:0000256" key="5">
    <source>
        <dbReference type="ARBA" id="ARBA00023049"/>
    </source>
</evidence>
<evidence type="ECO:0000256" key="8">
    <source>
        <dbReference type="PIRNR" id="PIRNR006615"/>
    </source>
</evidence>
<protein>
    <recommendedName>
        <fullName evidence="8">Metal-dependent carboxypeptidase</fullName>
        <ecNumber evidence="8">3.4.17.19</ecNumber>
    </recommendedName>
</protein>
<dbReference type="CDD" id="cd06460">
    <property type="entry name" value="M32_Taq"/>
    <property type="match status" value="1"/>
</dbReference>
<dbReference type="InterPro" id="IPR001333">
    <property type="entry name" value="Peptidase_M32_Taq"/>
</dbReference>
<organism evidence="11 12">
    <name type="scientific">Cronobacter turicensis (strain DSM 18703 / CCUG 55852 / LMG 23827 / z3032)</name>
    <dbReference type="NCBI Taxonomy" id="693216"/>
    <lineage>
        <taxon>Bacteria</taxon>
        <taxon>Pseudomonadati</taxon>
        <taxon>Pseudomonadota</taxon>
        <taxon>Gammaproteobacteria</taxon>
        <taxon>Enterobacterales</taxon>
        <taxon>Enterobacteriaceae</taxon>
        <taxon>Cronobacter</taxon>
    </lineage>
</organism>
<dbReference type="PROSITE" id="PS52034">
    <property type="entry name" value="PEPTIDASE_M32"/>
    <property type="match status" value="1"/>
</dbReference>
<dbReference type="PANTHER" id="PTHR34217:SF1">
    <property type="entry name" value="CARBOXYPEPTIDASE 1"/>
    <property type="match status" value="1"/>
</dbReference>
<evidence type="ECO:0000313" key="12">
    <source>
        <dbReference type="Proteomes" id="UP000002069"/>
    </source>
</evidence>
<feature type="binding site" evidence="9">
    <location>
        <position position="271"/>
    </location>
    <ligand>
        <name>Zn(2+)</name>
        <dbReference type="ChEBI" id="CHEBI:29105"/>
        <note>catalytic</note>
    </ligand>
</feature>
<evidence type="ECO:0000256" key="10">
    <source>
        <dbReference type="PIRSR" id="PIRSR006615-2"/>
    </source>
</evidence>
<evidence type="ECO:0000313" key="11">
    <source>
        <dbReference type="EMBL" id="CBA31053.1"/>
    </source>
</evidence>
<keyword evidence="1 8" id="KW-0121">Carboxypeptidase</keyword>
<gene>
    <name evidence="11" type="ordered locus">Ctu_22230</name>
</gene>
<reference evidence="12" key="2">
    <citation type="journal article" date="2011" name="J. Bacteriol.">
        <title>Complete genome sequence of Cronobacter turicensis LMG 23827, a food-borne pathogen causing deaths in neonates.</title>
        <authorList>
            <person name="Stephan R."/>
            <person name="Lehner A."/>
            <person name="Tischler P."/>
            <person name="Rattei T."/>
        </authorList>
    </citation>
    <scope>NUCLEOTIDE SEQUENCE [LARGE SCALE GENOMIC DNA]</scope>
    <source>
        <strain evidence="12">DSM 18703 / CCUG 55852 / LMG 23827 / z3032</strain>
    </source>
</reference>
<dbReference type="FunFam" id="1.10.1370.30:FF:000003">
    <property type="entry name" value="Thermostable carboxypeptidase 1"/>
    <property type="match status" value="1"/>
</dbReference>
<name>C9Y4Z5_CROTZ</name>
<dbReference type="HOGENOM" id="CLU_032916_1_0_6"/>
<dbReference type="EC" id="3.4.17.19" evidence="8"/>
<dbReference type="PIRSF" id="PIRSF006615">
    <property type="entry name" value="Zn_crbxpep_Taq"/>
    <property type="match status" value="1"/>
</dbReference>
<evidence type="ECO:0000256" key="4">
    <source>
        <dbReference type="ARBA" id="ARBA00022801"/>
    </source>
</evidence>
<dbReference type="Pfam" id="PF02074">
    <property type="entry name" value="Peptidase_M32"/>
    <property type="match status" value="1"/>
</dbReference>
<evidence type="ECO:0000256" key="6">
    <source>
        <dbReference type="ARBA" id="ARBA00052755"/>
    </source>
</evidence>
<dbReference type="KEGG" id="ctu:CTU_22230"/>
<feature type="binding site" evidence="9">
    <location>
        <position position="275"/>
    </location>
    <ligand>
        <name>Zn(2+)</name>
        <dbReference type="ChEBI" id="CHEBI:29105"/>
        <note>catalytic</note>
    </ligand>
</feature>
<keyword evidence="9" id="KW-0862">Zinc</keyword>
<comment type="cofactor">
    <cofactor evidence="9">
        <name>Zn(2+)</name>
        <dbReference type="ChEBI" id="CHEBI:29105"/>
    </cofactor>
    <text evidence="9">Binds 1 zinc ion per subunit.</text>
</comment>
<feature type="active site" description="Proton donor/acceptor" evidence="10">
    <location>
        <position position="272"/>
    </location>
</feature>
<keyword evidence="5 8" id="KW-0482">Metalloprotease</keyword>
<dbReference type="Proteomes" id="UP000002069">
    <property type="component" value="Chromosome"/>
</dbReference>
<comment type="function">
    <text evidence="8">Broad specificity carboxypetidase that releases amino acids sequentially from the C-terminus, including neutral, aromatic, polar and basic residues.</text>
</comment>
<keyword evidence="12" id="KW-1185">Reference proteome</keyword>
<dbReference type="GO" id="GO:0006508">
    <property type="term" value="P:proteolysis"/>
    <property type="evidence" value="ECO:0007669"/>
    <property type="project" value="UniProtKB-UniRule"/>
</dbReference>
<keyword evidence="4 8" id="KW-0378">Hydrolase</keyword>
<accession>C9Y4Z5</accession>
<dbReference type="GO" id="GO:0004181">
    <property type="term" value="F:metallocarboxypeptidase activity"/>
    <property type="evidence" value="ECO:0007669"/>
    <property type="project" value="UniProtKB-UniRule"/>
</dbReference>
<dbReference type="PRINTS" id="PR00998">
    <property type="entry name" value="CRBOXYPTASET"/>
</dbReference>
<evidence type="ECO:0000256" key="9">
    <source>
        <dbReference type="PIRSR" id="PIRSR006615-1"/>
    </source>
</evidence>
<reference evidence="11 12" key="1">
    <citation type="journal article" date="2010" name="J. Bacteriol.">
        <title>Complete Genome Sequence of Cronobacter turicensis LMG 23827, a foodborne pathogen causing deaths in neonates.</title>
        <authorList>
            <person name="Stephan R."/>
            <person name="Lehner A."/>
            <person name="Tischler P."/>
            <person name="Rattei T."/>
        </authorList>
    </citation>
    <scope>NUCLEOTIDE SEQUENCE [LARGE SCALE GENOMIC DNA]</scope>
    <source>
        <strain evidence="12">DSM 18703 / CCUG 55852 / LMG 23827 / z3032</strain>
    </source>
</reference>
<evidence type="ECO:0000256" key="2">
    <source>
        <dbReference type="ARBA" id="ARBA00022670"/>
    </source>
</evidence>
<keyword evidence="2 8" id="KW-0645">Protease</keyword>
<dbReference type="PANTHER" id="PTHR34217">
    <property type="entry name" value="METAL-DEPENDENT CARBOXYPEPTIDASE"/>
    <property type="match status" value="1"/>
</dbReference>
<dbReference type="PATRIC" id="fig|693216.3.peg.2104"/>
<dbReference type="AlphaFoldDB" id="C9Y4Z5"/>